<dbReference type="GO" id="GO:0003700">
    <property type="term" value="F:DNA-binding transcription factor activity"/>
    <property type="evidence" value="ECO:0007669"/>
    <property type="project" value="InterPro"/>
</dbReference>
<dbReference type="InterPro" id="IPR030456">
    <property type="entry name" value="TF_fork_head_CS_2"/>
</dbReference>
<dbReference type="GO" id="GO:0043565">
    <property type="term" value="F:sequence-specific DNA binding"/>
    <property type="evidence" value="ECO:0007669"/>
    <property type="project" value="InterPro"/>
</dbReference>
<dbReference type="PROSITE" id="PS00658">
    <property type="entry name" value="FORK_HEAD_2"/>
    <property type="match status" value="1"/>
</dbReference>
<sequence length="438" mass="48983">MSVLAQIPTCTAPRASATIPSPRRSVVSIVANNNGPKCQAQSKSGVCRVLRVCRVHRVHPVVSVCRVCRAHRVHRVHKLIAANMNKFAPIYEKHKDIGAEQTIPEADISLFEERLVIVCTVDETQNHRRVRIPNRVKLIRSRERKAQRLYLKILEKFPGIFLAFILSVSPRASVDFDLSAFCEQHTEQPIVLCDNAESLLWRSAIRHGIEKSKAFGKLMSLLFSLPRPATEAEGEESCSLSLSRLSVIRIAFGDIICEAVECSPTHLPMNADSDYAEITQCVRTTVFYNHQDTIIHIDVGCAVKLADMLFPSASRRINSALSQSNASIQARNPKAVLLPGMQSESLVQDYDFAYFTLRGASVAGIRSVFSASICEAIEESELRRWEKHHLLTEVTDCITMQLWRAESQRGLIKLRVGYYTGVNLANKLYAEPRSCIAS</sequence>
<accession>W6QKG3</accession>
<dbReference type="AlphaFoldDB" id="W6QKG3"/>
<organism evidence="1 2">
    <name type="scientific">Penicillium roqueforti (strain FM164)</name>
    <dbReference type="NCBI Taxonomy" id="1365484"/>
    <lineage>
        <taxon>Eukaryota</taxon>
        <taxon>Fungi</taxon>
        <taxon>Dikarya</taxon>
        <taxon>Ascomycota</taxon>
        <taxon>Pezizomycotina</taxon>
        <taxon>Eurotiomycetes</taxon>
        <taxon>Eurotiomycetidae</taxon>
        <taxon>Eurotiales</taxon>
        <taxon>Aspergillaceae</taxon>
        <taxon>Penicillium</taxon>
    </lineage>
</organism>
<dbReference type="EMBL" id="HG792019">
    <property type="protein sequence ID" value="CDM36491.1"/>
    <property type="molecule type" value="Genomic_DNA"/>
</dbReference>
<reference evidence="1" key="1">
    <citation type="journal article" date="2014" name="Nat. Commun.">
        <title>Multiple recent horizontal transfers of a large genomic region in cheese making fungi.</title>
        <authorList>
            <person name="Cheeseman K."/>
            <person name="Ropars J."/>
            <person name="Renault P."/>
            <person name="Dupont J."/>
            <person name="Gouzy J."/>
            <person name="Branca A."/>
            <person name="Abraham A.L."/>
            <person name="Ceppi M."/>
            <person name="Conseiller E."/>
            <person name="Debuchy R."/>
            <person name="Malagnac F."/>
            <person name="Goarin A."/>
            <person name="Silar P."/>
            <person name="Lacoste S."/>
            <person name="Sallet E."/>
            <person name="Bensimon A."/>
            <person name="Giraud T."/>
            <person name="Brygoo Y."/>
        </authorList>
    </citation>
    <scope>NUCLEOTIDE SEQUENCE [LARGE SCALE GENOMIC DNA]</scope>
    <source>
        <strain evidence="1">FM164</strain>
    </source>
</reference>
<protein>
    <submittedName>
        <fullName evidence="1">Transcription factor, fork head, conserved site</fullName>
    </submittedName>
</protein>
<evidence type="ECO:0000313" key="2">
    <source>
        <dbReference type="Proteomes" id="UP000030686"/>
    </source>
</evidence>
<dbReference type="OMA" id="AFGDIIC"/>
<dbReference type="OrthoDB" id="4425826at2759"/>
<name>W6QKG3_PENRF</name>
<gene>
    <name evidence="1" type="ORF">PROQFM164_S05g000324</name>
</gene>
<proteinExistence type="predicted"/>
<keyword evidence="2" id="KW-1185">Reference proteome</keyword>
<evidence type="ECO:0000313" key="1">
    <source>
        <dbReference type="EMBL" id="CDM36491.1"/>
    </source>
</evidence>
<dbReference type="Proteomes" id="UP000030686">
    <property type="component" value="Unassembled WGS sequence"/>
</dbReference>